<evidence type="ECO:0000313" key="2">
    <source>
        <dbReference type="Proteomes" id="UP000504606"/>
    </source>
</evidence>
<dbReference type="GeneID" id="113210712"/>
<evidence type="ECO:0000256" key="1">
    <source>
        <dbReference type="SAM" id="Phobius"/>
    </source>
</evidence>
<dbReference type="GO" id="GO:0022857">
    <property type="term" value="F:transmembrane transporter activity"/>
    <property type="evidence" value="ECO:0007669"/>
    <property type="project" value="InterPro"/>
</dbReference>
<keyword evidence="2" id="KW-1185">Reference proteome</keyword>
<dbReference type="Proteomes" id="UP000504606">
    <property type="component" value="Unplaced"/>
</dbReference>
<dbReference type="Pfam" id="PF07690">
    <property type="entry name" value="MFS_1"/>
    <property type="match status" value="1"/>
</dbReference>
<dbReference type="InterPro" id="IPR011701">
    <property type="entry name" value="MFS"/>
</dbReference>
<dbReference type="Gene3D" id="1.20.1250.20">
    <property type="entry name" value="MFS general substrate transporter like domains"/>
    <property type="match status" value="1"/>
</dbReference>
<dbReference type="RefSeq" id="XP_052133398.1">
    <property type="nucleotide sequence ID" value="XM_052277438.1"/>
</dbReference>
<protein>
    <submittedName>
        <fullName evidence="3">Monocarboxylate transporter 10</fullName>
    </submittedName>
</protein>
<organism evidence="2 3">
    <name type="scientific">Frankliniella occidentalis</name>
    <name type="common">Western flower thrips</name>
    <name type="synonym">Euthrips occidentalis</name>
    <dbReference type="NCBI Taxonomy" id="133901"/>
    <lineage>
        <taxon>Eukaryota</taxon>
        <taxon>Metazoa</taxon>
        <taxon>Ecdysozoa</taxon>
        <taxon>Arthropoda</taxon>
        <taxon>Hexapoda</taxon>
        <taxon>Insecta</taxon>
        <taxon>Pterygota</taxon>
        <taxon>Neoptera</taxon>
        <taxon>Paraneoptera</taxon>
        <taxon>Thysanoptera</taxon>
        <taxon>Terebrantia</taxon>
        <taxon>Thripoidea</taxon>
        <taxon>Thripidae</taxon>
        <taxon>Frankliniella</taxon>
    </lineage>
</organism>
<feature type="transmembrane region" description="Helical" evidence="1">
    <location>
        <begin position="249"/>
        <end position="268"/>
    </location>
</feature>
<proteinExistence type="predicted"/>
<dbReference type="InterPro" id="IPR036259">
    <property type="entry name" value="MFS_trans_sf"/>
</dbReference>
<accession>A0A9C6XC74</accession>
<name>A0A9C6XC74_FRAOC</name>
<dbReference type="SUPFAM" id="SSF103473">
    <property type="entry name" value="MFS general substrate transporter"/>
    <property type="match status" value="1"/>
</dbReference>
<feature type="transmembrane region" description="Helical" evidence="1">
    <location>
        <begin position="138"/>
        <end position="164"/>
    </location>
</feature>
<reference evidence="3" key="1">
    <citation type="submission" date="2025-08" db="UniProtKB">
        <authorList>
            <consortium name="RefSeq"/>
        </authorList>
    </citation>
    <scope>IDENTIFICATION</scope>
    <source>
        <tissue evidence="3">Whole organism</tissue>
    </source>
</reference>
<dbReference type="PANTHER" id="PTHR11360:SF312">
    <property type="entry name" value="KARMOISIN, ISOFORM B"/>
    <property type="match status" value="1"/>
</dbReference>
<dbReference type="KEGG" id="foc:113210712"/>
<keyword evidence="1" id="KW-0812">Transmembrane</keyword>
<dbReference type="FunFam" id="1.20.1250.20:FF:000413">
    <property type="entry name" value="Karmoisin, isoform B"/>
    <property type="match status" value="1"/>
</dbReference>
<keyword evidence="1" id="KW-1133">Transmembrane helix</keyword>
<dbReference type="InterPro" id="IPR050327">
    <property type="entry name" value="Proton-linked_MCT"/>
</dbReference>
<dbReference type="AlphaFoldDB" id="A0A9C6XC74"/>
<feature type="transmembrane region" description="Helical" evidence="1">
    <location>
        <begin position="197"/>
        <end position="220"/>
    </location>
</feature>
<evidence type="ECO:0000313" key="3">
    <source>
        <dbReference type="RefSeq" id="XP_052133398.1"/>
    </source>
</evidence>
<gene>
    <name evidence="3" type="primary">LOC113210712</name>
</gene>
<dbReference type="PANTHER" id="PTHR11360">
    <property type="entry name" value="MONOCARBOXYLATE TRANSPORTER"/>
    <property type="match status" value="1"/>
</dbReference>
<feature type="transmembrane region" description="Helical" evidence="1">
    <location>
        <begin position="107"/>
        <end position="126"/>
    </location>
</feature>
<sequence>MTGANMGEVEAAATRNGGGAVTAASAVASCPPDGGARAWMVLAASFLCNGLLFGIINTYGVIYVYLLMDLEKAKVPDAASKASLVGSLCIGTTFLISPVAGVLTDRWGIRLTTAIGGALAASGMLLSSFVTQNVYALYATYGVLFGVGASLTYTPSLVVLGHYFKRYLGVANGLVAAGSSVFSVLLPYPLEWLLKRFGFSGSLLLLSAMLSLIIGCSFLFKPLAAPAAAPARSARAELFNVDIWRRRKYVIWALAIPTALFGYFVPYVHMVSIAVSRSGGAHDAAARCCQ</sequence>
<dbReference type="OrthoDB" id="6499973at2759"/>
<feature type="transmembrane region" description="Helical" evidence="1">
    <location>
        <begin position="170"/>
        <end position="190"/>
    </location>
</feature>
<feature type="transmembrane region" description="Helical" evidence="1">
    <location>
        <begin position="39"/>
        <end position="66"/>
    </location>
</feature>
<feature type="transmembrane region" description="Helical" evidence="1">
    <location>
        <begin position="78"/>
        <end position="101"/>
    </location>
</feature>
<keyword evidence="1" id="KW-0472">Membrane</keyword>